<feature type="non-terminal residue" evidence="2">
    <location>
        <position position="30"/>
    </location>
</feature>
<accession>A0A2M7VY53</accession>
<evidence type="ECO:0000313" key="3">
    <source>
        <dbReference type="Proteomes" id="UP000228743"/>
    </source>
</evidence>
<gene>
    <name evidence="2" type="ORF">COX68_02650</name>
</gene>
<feature type="domain" description="Transposase IS30-like HTH" evidence="1">
    <location>
        <begin position="4"/>
        <end position="30"/>
    </location>
</feature>
<reference evidence="3" key="1">
    <citation type="submission" date="2017-09" db="EMBL/GenBank/DDBJ databases">
        <title>Depth-based differentiation of microbial function through sediment-hosted aquifers and enrichment of novel symbionts in the deep terrestrial subsurface.</title>
        <authorList>
            <person name="Probst A.J."/>
            <person name="Ladd B."/>
            <person name="Jarett J.K."/>
            <person name="Geller-Mcgrath D.E."/>
            <person name="Sieber C.M.K."/>
            <person name="Emerson J.B."/>
            <person name="Anantharaman K."/>
            <person name="Thomas B.C."/>
            <person name="Malmstrom R."/>
            <person name="Stieglmeier M."/>
            <person name="Klingl A."/>
            <person name="Woyke T."/>
            <person name="Ryan C.M."/>
            <person name="Banfield J.F."/>
        </authorList>
    </citation>
    <scope>NUCLEOTIDE SEQUENCE [LARGE SCALE GENOMIC DNA]</scope>
</reference>
<name>A0A2M7VY53_9BACT</name>
<dbReference type="Proteomes" id="UP000228743">
    <property type="component" value="Unassembled WGS sequence"/>
</dbReference>
<sequence length="30" mass="3560">MTNYKRLSDLEREEISRMLSQDCSLNDIAK</sequence>
<dbReference type="InterPro" id="IPR025246">
    <property type="entry name" value="IS30-like_HTH"/>
</dbReference>
<dbReference type="AlphaFoldDB" id="A0A2M7VY53"/>
<comment type="caution">
    <text evidence="2">The sequence shown here is derived from an EMBL/GenBank/DDBJ whole genome shotgun (WGS) entry which is preliminary data.</text>
</comment>
<proteinExistence type="predicted"/>
<evidence type="ECO:0000259" key="1">
    <source>
        <dbReference type="Pfam" id="PF13936"/>
    </source>
</evidence>
<dbReference type="Pfam" id="PF13936">
    <property type="entry name" value="HTH_38"/>
    <property type="match status" value="1"/>
</dbReference>
<protein>
    <recommendedName>
        <fullName evidence="1">Transposase IS30-like HTH domain-containing protein</fullName>
    </recommendedName>
</protein>
<evidence type="ECO:0000313" key="2">
    <source>
        <dbReference type="EMBL" id="PJA09506.1"/>
    </source>
</evidence>
<dbReference type="EMBL" id="PFPX01000069">
    <property type="protein sequence ID" value="PJA09506.1"/>
    <property type="molecule type" value="Genomic_DNA"/>
</dbReference>
<organism evidence="2 3">
    <name type="scientific">Candidatus Falkowbacteria bacterium CG_4_10_14_0_2_um_filter_41_15</name>
    <dbReference type="NCBI Taxonomy" id="1974554"/>
    <lineage>
        <taxon>Bacteria</taxon>
        <taxon>Candidatus Falkowiibacteriota</taxon>
    </lineage>
</organism>